<feature type="region of interest" description="Disordered" evidence="1">
    <location>
        <begin position="1"/>
        <end position="58"/>
    </location>
</feature>
<evidence type="ECO:0000313" key="2">
    <source>
        <dbReference type="EMBL" id="AIX15215.1"/>
    </source>
</evidence>
<reference evidence="9 10" key="1">
    <citation type="submission" date="2013-12" db="EMBL/GenBank/DDBJ databases">
        <title>Ecological redundancy of diverse viral populations within a natural community.</title>
        <authorList>
            <person name="Gregory A.C."/>
            <person name="LaButti K."/>
            <person name="Copeland A."/>
            <person name="Woyke T."/>
            <person name="Sullivan M.B."/>
        </authorList>
    </citation>
    <scope>NUCLEOTIDE SEQUENCE [LARGE SCALE GENOMIC DNA]</scope>
    <source>
        <strain evidence="6">Syn7803C104</strain>
        <strain evidence="7">Syn7803C107</strain>
        <strain evidence="8">Syn7803C26</strain>
        <strain evidence="2">Syn7803C47</strain>
        <strain evidence="3">Syn7803C99</strain>
        <strain evidence="4">Syn7803US102</strain>
        <strain evidence="5">Syn7803US123</strain>
    </source>
</reference>
<dbReference type="Proteomes" id="UP000185395">
    <property type="component" value="Segment"/>
</dbReference>
<dbReference type="EMBL" id="KJ019030">
    <property type="protein sequence ID" value="AIX15215.1"/>
    <property type="molecule type" value="Genomic_DNA"/>
</dbReference>
<name>A0A0E3HFA0_9CAUD</name>
<organism evidence="5 11">
    <name type="scientific">Synechococcus phage ACG-2014a</name>
    <dbReference type="NCBI Taxonomy" id="1493507"/>
    <lineage>
        <taxon>Viruses</taxon>
        <taxon>Duplodnaviria</taxon>
        <taxon>Heunggongvirae</taxon>
        <taxon>Uroviricota</taxon>
        <taxon>Caudoviricetes</taxon>
        <taxon>Pantevenvirales</taxon>
        <taxon>Kyanoviridae</taxon>
        <taxon>Acionnavirus</taxon>
        <taxon>Acionnavirus monteraybay</taxon>
    </lineage>
</organism>
<evidence type="ECO:0000313" key="11">
    <source>
        <dbReference type="Proteomes" id="UP000185405"/>
    </source>
</evidence>
<dbReference type="Proteomes" id="UP000185391">
    <property type="component" value="Segment"/>
</dbReference>
<accession>A0A0E3HFA0</accession>
<dbReference type="Proteomes" id="UP000185400">
    <property type="component" value="Segment"/>
</dbReference>
<dbReference type="Proteomes" id="UP000185390">
    <property type="component" value="Segment"/>
</dbReference>
<evidence type="ECO:0000313" key="3">
    <source>
        <dbReference type="EMBL" id="AIX23146.1"/>
    </source>
</evidence>
<proteinExistence type="predicted"/>
<dbReference type="EMBL" id="KJ019153">
    <property type="protein sequence ID" value="AIX44376.1"/>
    <property type="molecule type" value="Genomic_DNA"/>
</dbReference>
<dbReference type="Proteomes" id="UP000185405">
    <property type="component" value="Segment"/>
</dbReference>
<dbReference type="EMBL" id="KJ019068">
    <property type="protein sequence ID" value="AIX23850.1"/>
    <property type="molecule type" value="Genomic_DNA"/>
</dbReference>
<evidence type="ECO:0000313" key="8">
    <source>
        <dbReference type="EMBL" id="AIX44376.1"/>
    </source>
</evidence>
<evidence type="ECO:0008006" key="12">
    <source>
        <dbReference type="Google" id="ProtNLM"/>
    </source>
</evidence>
<dbReference type="Proteomes" id="UP000185401">
    <property type="component" value="Segment"/>
</dbReference>
<protein>
    <recommendedName>
        <fullName evidence="12">Precursor of major head protein</fullName>
    </recommendedName>
</protein>
<evidence type="ECO:0000313" key="6">
    <source>
        <dbReference type="EMBL" id="AIX40111.1"/>
    </source>
</evidence>
<evidence type="ECO:0000313" key="4">
    <source>
        <dbReference type="EMBL" id="AIX23850.1"/>
    </source>
</evidence>
<dbReference type="EMBL" id="KJ019138">
    <property type="protein sequence ID" value="AIX40319.1"/>
    <property type="molecule type" value="Genomic_DNA"/>
</dbReference>
<evidence type="ECO:0000313" key="5">
    <source>
        <dbReference type="EMBL" id="AIX27317.1"/>
    </source>
</evidence>
<sequence length="184" mass="20664">MTMMTAGTGGFSGDAPAKGPNAGYDPVMKFRGKLKKSKDDKKLVAPGNKLGESKENPSMPSRLFQYKVTIPEVGETIIYASSQAELMQKMRLLINYRYRGDVKIERIMPANAGKFFMDKRAKALRNVAEADDKQMQQQMTQQQIANEKRKVQMKTAEMQKQLQKKVQSLKTKQRIGGAQATVDQ</sequence>
<evidence type="ECO:0000313" key="7">
    <source>
        <dbReference type="EMBL" id="AIX40319.1"/>
    </source>
</evidence>
<dbReference type="Proteomes" id="UP000185403">
    <property type="component" value="Segment"/>
</dbReference>
<dbReference type="EMBL" id="KJ019084">
    <property type="protein sequence ID" value="AIX27317.1"/>
    <property type="molecule type" value="Genomic_DNA"/>
</dbReference>
<evidence type="ECO:0000313" key="9">
    <source>
        <dbReference type="Proteomes" id="UP000185390"/>
    </source>
</evidence>
<gene>
    <name evidence="6" type="ORF">Syn7803C104_167</name>
    <name evidence="7" type="ORF">Syn7803C107_165</name>
    <name evidence="8" type="ORF">Syn7803C26_164</name>
    <name evidence="2" type="ORF">Syn7803C47_166</name>
    <name evidence="3" type="ORF">Syn7803C99_163</name>
    <name evidence="4" type="ORF">Syn7803US102_165</name>
    <name evidence="5" type="ORF">Syn7803US123_166</name>
</gene>
<dbReference type="EMBL" id="KJ019065">
    <property type="protein sequence ID" value="AIX23146.1"/>
    <property type="molecule type" value="Genomic_DNA"/>
</dbReference>
<evidence type="ECO:0000313" key="10">
    <source>
        <dbReference type="Proteomes" id="UP000185391"/>
    </source>
</evidence>
<dbReference type="EMBL" id="KJ019137">
    <property type="protein sequence ID" value="AIX40111.1"/>
    <property type="molecule type" value="Genomic_DNA"/>
</dbReference>
<evidence type="ECO:0000256" key="1">
    <source>
        <dbReference type="SAM" id="MobiDB-lite"/>
    </source>
</evidence>